<gene>
    <name evidence="15" type="ORF">LPJ64_002279</name>
</gene>
<dbReference type="PROSITE" id="PS00028">
    <property type="entry name" value="ZINC_FINGER_C2H2_1"/>
    <property type="match status" value="2"/>
</dbReference>
<evidence type="ECO:0000313" key="16">
    <source>
        <dbReference type="Proteomes" id="UP001145021"/>
    </source>
</evidence>
<comment type="function">
    <text evidence="1">May be involved in transcriptional regulation.</text>
</comment>
<comment type="subcellular location">
    <subcellularLocation>
        <location evidence="2">Nucleus</location>
    </subcellularLocation>
</comment>
<dbReference type="GO" id="GO:0000433">
    <property type="term" value="P:carbon catabolite repression of transcription from RNA polymerase II promoter by glucose"/>
    <property type="evidence" value="ECO:0007669"/>
    <property type="project" value="TreeGrafter"/>
</dbReference>
<dbReference type="SUPFAM" id="SSF57667">
    <property type="entry name" value="beta-beta-alpha zinc fingers"/>
    <property type="match status" value="1"/>
</dbReference>
<feature type="compositionally biased region" description="Polar residues" evidence="13">
    <location>
        <begin position="429"/>
        <end position="447"/>
    </location>
</feature>
<dbReference type="InterPro" id="IPR036236">
    <property type="entry name" value="Znf_C2H2_sf"/>
</dbReference>
<evidence type="ECO:0000256" key="9">
    <source>
        <dbReference type="ARBA" id="ARBA00023163"/>
    </source>
</evidence>
<evidence type="ECO:0000256" key="1">
    <source>
        <dbReference type="ARBA" id="ARBA00003767"/>
    </source>
</evidence>
<name>A0A9W7XNA9_9FUNG</name>
<feature type="compositionally biased region" description="Low complexity" evidence="13">
    <location>
        <begin position="93"/>
        <end position="111"/>
    </location>
</feature>
<feature type="domain" description="C2H2-type" evidence="14">
    <location>
        <begin position="51"/>
        <end position="80"/>
    </location>
</feature>
<evidence type="ECO:0000259" key="14">
    <source>
        <dbReference type="PROSITE" id="PS50157"/>
    </source>
</evidence>
<dbReference type="PANTHER" id="PTHR47428">
    <property type="entry name" value="REGULATORY PROTEIN MIG1-RELATED"/>
    <property type="match status" value="1"/>
</dbReference>
<feature type="region of interest" description="Disordered" evidence="13">
    <location>
        <begin position="544"/>
        <end position="572"/>
    </location>
</feature>
<dbReference type="GO" id="GO:0005634">
    <property type="term" value="C:nucleus"/>
    <property type="evidence" value="ECO:0007669"/>
    <property type="project" value="UniProtKB-SubCell"/>
</dbReference>
<dbReference type="FunFam" id="3.30.160.60:FF:000097">
    <property type="entry name" value="Zinc finger protein"/>
    <property type="match status" value="1"/>
</dbReference>
<keyword evidence="5 12" id="KW-0863">Zinc-finger</keyword>
<feature type="compositionally biased region" description="Low complexity" evidence="13">
    <location>
        <begin position="148"/>
        <end position="173"/>
    </location>
</feature>
<evidence type="ECO:0000256" key="8">
    <source>
        <dbReference type="ARBA" id="ARBA00023125"/>
    </source>
</evidence>
<evidence type="ECO:0000256" key="3">
    <source>
        <dbReference type="ARBA" id="ARBA00022723"/>
    </source>
</evidence>
<evidence type="ECO:0000256" key="4">
    <source>
        <dbReference type="ARBA" id="ARBA00022737"/>
    </source>
</evidence>
<dbReference type="PANTHER" id="PTHR47428:SF1">
    <property type="entry name" value="REGULATORY PROTEIN MIG1-RELATED"/>
    <property type="match status" value="1"/>
</dbReference>
<evidence type="ECO:0000313" key="15">
    <source>
        <dbReference type="EMBL" id="KAJ1646215.1"/>
    </source>
</evidence>
<keyword evidence="9" id="KW-0804">Transcription</keyword>
<feature type="region of interest" description="Disordered" evidence="13">
    <location>
        <begin position="429"/>
        <end position="467"/>
    </location>
</feature>
<dbReference type="PROSITE" id="PS50157">
    <property type="entry name" value="ZINC_FINGER_C2H2_2"/>
    <property type="match status" value="2"/>
</dbReference>
<dbReference type="SMART" id="SM00355">
    <property type="entry name" value="ZnF_C2H2"/>
    <property type="match status" value="2"/>
</dbReference>
<feature type="region of interest" description="Disordered" evidence="13">
    <location>
        <begin position="76"/>
        <end position="117"/>
    </location>
</feature>
<feature type="domain" description="C2H2-type" evidence="14">
    <location>
        <begin position="23"/>
        <end position="50"/>
    </location>
</feature>
<keyword evidence="8" id="KW-0238">DNA-binding</keyword>
<dbReference type="InterPro" id="IPR051007">
    <property type="entry name" value="creA/MIG_C2H2-ZnF"/>
</dbReference>
<evidence type="ECO:0000256" key="13">
    <source>
        <dbReference type="SAM" id="MobiDB-lite"/>
    </source>
</evidence>
<keyword evidence="3" id="KW-0479">Metal-binding</keyword>
<dbReference type="EMBL" id="JANBOH010000070">
    <property type="protein sequence ID" value="KAJ1646215.1"/>
    <property type="molecule type" value="Genomic_DNA"/>
</dbReference>
<sequence length="572" mass="58804">MVSANAAALSGPAQYKPEAPRPYKCPMCPKAFFRLEHQTRHIRTHTGERPHACTHVGCEKRFSRSDELTRHMRIHRPDAAAKGSARPSRRRAAAAAGSGSGAPADASPAGRHFSLHAPPGLSPIATAGPAFSGPYPYARPPYSASAALHGHPAHALGPHQSQSMGQSQSQSMGVCPAEPSPPPKTQLASLASGRSPGFAGAVAACGSSFVQRRSLLGRRTSSGLPPPLNLAAAHSQCPPLFPGAPHSASGTSLPALQCAKPHSCQLAAAPIVPTSNSALPAAATPPSSAGCIGFGFGIGSRSRSARSYACLAGPATADAPTFPLSSRFPPASNSDWEADADADAHAHAHAHARAMVSLLTSNSRSAATANGAHLLFASAAPSHPDGSHSLPTTPLRATYNPPISACVSAPAAGPGPGCAAHMSAVAARSPQSSGASSKNASHTSSPRSPWVARQPATSRLPATTRLDISGPSIEDSIGGMSSVYPYNYSIASHIRTPVRTVEKTDARVSENLIRALPDRPMLHAKSARSVSAIADILNCTDRSDLSRMRLPPPTPTSAHGLRNSPNVFTSLD</sequence>
<keyword evidence="4" id="KW-0677">Repeat</keyword>
<feature type="compositionally biased region" description="Polar residues" evidence="13">
    <location>
        <begin position="563"/>
        <end position="572"/>
    </location>
</feature>
<evidence type="ECO:0000256" key="12">
    <source>
        <dbReference type="PROSITE-ProRule" id="PRU00042"/>
    </source>
</evidence>
<keyword evidence="16" id="KW-1185">Reference proteome</keyword>
<organism evidence="15 16">
    <name type="scientific">Coemansia asiatica</name>
    <dbReference type="NCBI Taxonomy" id="1052880"/>
    <lineage>
        <taxon>Eukaryota</taxon>
        <taxon>Fungi</taxon>
        <taxon>Fungi incertae sedis</taxon>
        <taxon>Zoopagomycota</taxon>
        <taxon>Kickxellomycotina</taxon>
        <taxon>Kickxellomycetes</taxon>
        <taxon>Kickxellales</taxon>
        <taxon>Kickxellaceae</taxon>
        <taxon>Coemansia</taxon>
    </lineage>
</organism>
<dbReference type="GO" id="GO:0005737">
    <property type="term" value="C:cytoplasm"/>
    <property type="evidence" value="ECO:0007669"/>
    <property type="project" value="TreeGrafter"/>
</dbReference>
<reference evidence="15" key="1">
    <citation type="submission" date="2022-07" db="EMBL/GenBank/DDBJ databases">
        <title>Phylogenomic reconstructions and comparative analyses of Kickxellomycotina fungi.</title>
        <authorList>
            <person name="Reynolds N.K."/>
            <person name="Stajich J.E."/>
            <person name="Barry K."/>
            <person name="Grigoriev I.V."/>
            <person name="Crous P."/>
            <person name="Smith M.E."/>
        </authorList>
    </citation>
    <scope>NUCLEOTIDE SEQUENCE</scope>
    <source>
        <strain evidence="15">NBRC 105413</strain>
    </source>
</reference>
<comment type="caution">
    <text evidence="15">The sequence shown here is derived from an EMBL/GenBank/DDBJ whole genome shotgun (WGS) entry which is preliminary data.</text>
</comment>
<dbReference type="Pfam" id="PF00096">
    <property type="entry name" value="zf-C2H2"/>
    <property type="match status" value="2"/>
</dbReference>
<evidence type="ECO:0000256" key="11">
    <source>
        <dbReference type="ARBA" id="ARBA00038023"/>
    </source>
</evidence>
<proteinExistence type="inferred from homology"/>
<dbReference type="FunFam" id="3.30.160.60:FF:000089">
    <property type="entry name" value="DNA-binding protein creA"/>
    <property type="match status" value="1"/>
</dbReference>
<protein>
    <recommendedName>
        <fullName evidence="14">C2H2-type domain-containing protein</fullName>
    </recommendedName>
</protein>
<evidence type="ECO:0000256" key="2">
    <source>
        <dbReference type="ARBA" id="ARBA00004123"/>
    </source>
</evidence>
<dbReference type="InterPro" id="IPR013087">
    <property type="entry name" value="Znf_C2H2_type"/>
</dbReference>
<evidence type="ECO:0000256" key="10">
    <source>
        <dbReference type="ARBA" id="ARBA00023242"/>
    </source>
</evidence>
<keyword evidence="10" id="KW-0539">Nucleus</keyword>
<keyword evidence="7" id="KW-0805">Transcription regulation</keyword>
<accession>A0A9W7XNA9</accession>
<evidence type="ECO:0000256" key="6">
    <source>
        <dbReference type="ARBA" id="ARBA00022833"/>
    </source>
</evidence>
<keyword evidence="6" id="KW-0862">Zinc</keyword>
<evidence type="ECO:0000256" key="7">
    <source>
        <dbReference type="ARBA" id="ARBA00023015"/>
    </source>
</evidence>
<evidence type="ECO:0000256" key="5">
    <source>
        <dbReference type="ARBA" id="ARBA00022771"/>
    </source>
</evidence>
<dbReference type="AlphaFoldDB" id="A0A9W7XNA9"/>
<comment type="similarity">
    <text evidence="11">Belongs to the creA/MIG C2H2-type zinc-finger protein family.</text>
</comment>
<dbReference type="Gene3D" id="3.30.160.60">
    <property type="entry name" value="Classic Zinc Finger"/>
    <property type="match status" value="2"/>
</dbReference>
<feature type="region of interest" description="Disordered" evidence="13">
    <location>
        <begin position="148"/>
        <end position="191"/>
    </location>
</feature>
<dbReference type="GO" id="GO:0008270">
    <property type="term" value="F:zinc ion binding"/>
    <property type="evidence" value="ECO:0007669"/>
    <property type="project" value="UniProtKB-KW"/>
</dbReference>
<dbReference type="Proteomes" id="UP001145021">
    <property type="component" value="Unassembled WGS sequence"/>
</dbReference>
<dbReference type="GO" id="GO:0000978">
    <property type="term" value="F:RNA polymerase II cis-regulatory region sequence-specific DNA binding"/>
    <property type="evidence" value="ECO:0007669"/>
    <property type="project" value="TreeGrafter"/>
</dbReference>
<feature type="region of interest" description="Disordered" evidence="13">
    <location>
        <begin position="1"/>
        <end position="20"/>
    </location>
</feature>